<accession>A0AAW0DMU8</accession>
<dbReference type="Proteomes" id="UP001362999">
    <property type="component" value="Unassembled WGS sequence"/>
</dbReference>
<protein>
    <recommendedName>
        <fullName evidence="3">F-box domain-containing protein</fullName>
    </recommendedName>
</protein>
<evidence type="ECO:0000313" key="1">
    <source>
        <dbReference type="EMBL" id="KAK7052290.1"/>
    </source>
</evidence>
<name>A0AAW0DMU8_9AGAR</name>
<proteinExistence type="predicted"/>
<dbReference type="Gene3D" id="3.80.10.10">
    <property type="entry name" value="Ribonuclease Inhibitor"/>
    <property type="match status" value="1"/>
</dbReference>
<dbReference type="AlphaFoldDB" id="A0AAW0DMU8"/>
<keyword evidence="2" id="KW-1185">Reference proteome</keyword>
<dbReference type="InterPro" id="IPR032675">
    <property type="entry name" value="LRR_dom_sf"/>
</dbReference>
<evidence type="ECO:0000313" key="2">
    <source>
        <dbReference type="Proteomes" id="UP001362999"/>
    </source>
</evidence>
<comment type="caution">
    <text evidence="1">The sequence shown here is derived from an EMBL/GenBank/DDBJ whole genome shotgun (WGS) entry which is preliminary data.</text>
</comment>
<dbReference type="EMBL" id="JAWWNJ010000007">
    <property type="protein sequence ID" value="KAK7052290.1"/>
    <property type="molecule type" value="Genomic_DNA"/>
</dbReference>
<sequence length="368" mass="41606">MQVSKLPQELLEEVVDNLDGDYRSLRACALASRSLVPRSRIHLFRTCRLSARKLIAFRDLLRSPKCTFISCIQNIEAYRASSDPNDHYFNEVAPDLHCLTYVRSLDVILNVLLTESNMEDYFLRGFFAAFPRIKRFKLLCGASETLPVPLVRTLCLFPALEVVKIIDTRYFGVEDAPIDASPPQGLFDLDLGMSTTAPILSWLYKSKHLPDVSTLKLGLVKSHEAQIVRRSLQQAGGALTSLVLELTWTPETYWAYTFSVFDLALHPNLTTLTVSDHSSLLDFDPNLMLQLIKQLNAPRLKQIFISLHSKQYGSDFEWGALDAFLSAPAQFPRLQTVAIKCNRGCFCNKLFRSYLPLLNAAGVLQTKW</sequence>
<evidence type="ECO:0008006" key="3">
    <source>
        <dbReference type="Google" id="ProtNLM"/>
    </source>
</evidence>
<gene>
    <name evidence="1" type="ORF">R3P38DRAFT_2502729</name>
</gene>
<organism evidence="1 2">
    <name type="scientific">Favolaschia claudopus</name>
    <dbReference type="NCBI Taxonomy" id="2862362"/>
    <lineage>
        <taxon>Eukaryota</taxon>
        <taxon>Fungi</taxon>
        <taxon>Dikarya</taxon>
        <taxon>Basidiomycota</taxon>
        <taxon>Agaricomycotina</taxon>
        <taxon>Agaricomycetes</taxon>
        <taxon>Agaricomycetidae</taxon>
        <taxon>Agaricales</taxon>
        <taxon>Marasmiineae</taxon>
        <taxon>Mycenaceae</taxon>
        <taxon>Favolaschia</taxon>
    </lineage>
</organism>
<reference evidence="1 2" key="1">
    <citation type="journal article" date="2024" name="J Genomics">
        <title>Draft genome sequencing and assembly of Favolaschia claudopus CIRM-BRFM 2984 isolated from oak limbs.</title>
        <authorList>
            <person name="Navarro D."/>
            <person name="Drula E."/>
            <person name="Chaduli D."/>
            <person name="Cazenave R."/>
            <person name="Ahrendt S."/>
            <person name="Wang J."/>
            <person name="Lipzen A."/>
            <person name="Daum C."/>
            <person name="Barry K."/>
            <person name="Grigoriev I.V."/>
            <person name="Favel A."/>
            <person name="Rosso M.N."/>
            <person name="Martin F."/>
        </authorList>
    </citation>
    <scope>NUCLEOTIDE SEQUENCE [LARGE SCALE GENOMIC DNA]</scope>
    <source>
        <strain evidence="1 2">CIRM-BRFM 2984</strain>
    </source>
</reference>